<keyword evidence="4" id="KW-1185">Reference proteome</keyword>
<dbReference type="InterPro" id="IPR052918">
    <property type="entry name" value="Motility_Chemotaxis_Reg"/>
</dbReference>
<keyword evidence="1" id="KW-0732">Signal</keyword>
<protein>
    <recommendedName>
        <fullName evidence="2">Secretion system C-terminal sorting domain-containing protein</fullName>
    </recommendedName>
</protein>
<evidence type="ECO:0000259" key="2">
    <source>
        <dbReference type="Pfam" id="PF18962"/>
    </source>
</evidence>
<evidence type="ECO:0000313" key="3">
    <source>
        <dbReference type="EMBL" id="GAA0873628.1"/>
    </source>
</evidence>
<organism evidence="3 4">
    <name type="scientific">Wandonia haliotis</name>
    <dbReference type="NCBI Taxonomy" id="574963"/>
    <lineage>
        <taxon>Bacteria</taxon>
        <taxon>Pseudomonadati</taxon>
        <taxon>Bacteroidota</taxon>
        <taxon>Flavobacteriia</taxon>
        <taxon>Flavobacteriales</taxon>
        <taxon>Crocinitomicaceae</taxon>
        <taxon>Wandonia</taxon>
    </lineage>
</organism>
<dbReference type="PANTHER" id="PTHR35580">
    <property type="entry name" value="CELL SURFACE GLYCOPROTEIN (S-LAYER PROTEIN)-LIKE PROTEIN"/>
    <property type="match status" value="1"/>
</dbReference>
<accession>A0ABP3XW20</accession>
<reference evidence="4" key="1">
    <citation type="journal article" date="2019" name="Int. J. Syst. Evol. Microbiol.">
        <title>The Global Catalogue of Microorganisms (GCM) 10K type strain sequencing project: providing services to taxonomists for standard genome sequencing and annotation.</title>
        <authorList>
            <consortium name="The Broad Institute Genomics Platform"/>
            <consortium name="The Broad Institute Genome Sequencing Center for Infectious Disease"/>
            <person name="Wu L."/>
            <person name="Ma J."/>
        </authorList>
    </citation>
    <scope>NUCLEOTIDE SEQUENCE [LARGE SCALE GENOMIC DNA]</scope>
    <source>
        <strain evidence="4">JCM 16083</strain>
    </source>
</reference>
<dbReference type="PANTHER" id="PTHR35580:SF1">
    <property type="entry name" value="PHYTASE-LIKE DOMAIN-CONTAINING PROTEIN"/>
    <property type="match status" value="1"/>
</dbReference>
<sequence length="683" mass="74754">MLVVLTIKGAKAQGTPDFAWAKKIGNSGASNVGLLTNDSEGNIYVLGVLNQTSLTINGTTVSAGANGKCIMIKYDSNGNGVWIKEIPFVFLTYANTNPNKFFYHKGRLYLFTCFREQNIIVDGIAFPPHQSGSVGAGDLVLIQMDAQDGTAQWIRTIARPNSFVTIPPDNFEIYFDQQDNIHTIATFTPTLVFDNGDTINTDNEQGVDAFRAVYDTLGNLQTIQRLGVISNGIDDFGYEFFGMDRQSNLYRYTRIEHVLTKYNELGEVLWTKDLGVVTLGTVDVSGMSIDPWGNIFLAGSFYGGSFTIDGTTITSYGNSNNKDAFIVKLNASNGDLNWIDRYEYAQCDYYSQIEVDEIGNVYVIGGHQACLGGDVYCLFIKYNNEGTKIWEEIIETGPPPSSGAPAAWVLGRNIRLAREGGNIIVSGSFKERIVFDNSTSFTDGTGNYRGFIAQYGLCNTPEPTVVASQVEFCQGDSAMLNVTTTPGYDYLWSNGDTTNTTIYVNSSGNYSVVAIQDEECYARSQEFYITENPLPDTTVVLQAATLTAISGNTYQWIDCDNGNTPIEGAVTAVFSPEENGTYAVIVTTNEGCTDTSSCYSITTLDLMDSEEIKNISIYPNPTSGLVTIGNVTGEVHVCVIDMQGKKIIESDGTTVDLSILSSGMYTIEVYTKEGIWVEKMIRQ</sequence>
<feature type="domain" description="Secretion system C-terminal sorting" evidence="2">
    <location>
        <begin position="617"/>
        <end position="681"/>
    </location>
</feature>
<dbReference type="NCBIfam" id="TIGR04183">
    <property type="entry name" value="Por_Secre_tail"/>
    <property type="match status" value="1"/>
</dbReference>
<dbReference type="EMBL" id="BAAAFH010000001">
    <property type="protein sequence ID" value="GAA0873628.1"/>
    <property type="molecule type" value="Genomic_DNA"/>
</dbReference>
<proteinExistence type="predicted"/>
<comment type="caution">
    <text evidence="3">The sequence shown here is derived from an EMBL/GenBank/DDBJ whole genome shotgun (WGS) entry which is preliminary data.</text>
</comment>
<gene>
    <name evidence="3" type="ORF">GCM10009118_00360</name>
</gene>
<dbReference type="InterPro" id="IPR026444">
    <property type="entry name" value="Secre_tail"/>
</dbReference>
<dbReference type="Proteomes" id="UP001501126">
    <property type="component" value="Unassembled WGS sequence"/>
</dbReference>
<dbReference type="Pfam" id="PF18962">
    <property type="entry name" value="Por_Secre_tail"/>
    <property type="match status" value="1"/>
</dbReference>
<evidence type="ECO:0000256" key="1">
    <source>
        <dbReference type="ARBA" id="ARBA00022729"/>
    </source>
</evidence>
<name>A0ABP3XW20_9FLAO</name>
<evidence type="ECO:0000313" key="4">
    <source>
        <dbReference type="Proteomes" id="UP001501126"/>
    </source>
</evidence>